<comment type="caution">
    <text evidence="2">The sequence shown here is derived from an EMBL/GenBank/DDBJ whole genome shotgun (WGS) entry which is preliminary data.</text>
</comment>
<reference evidence="3" key="1">
    <citation type="submission" date="2023-07" db="EMBL/GenBank/DDBJ databases">
        <title>A draft genome of Kazachstania heterogenica Y-27499.</title>
        <authorList>
            <person name="Donic C."/>
            <person name="Kralova J.S."/>
            <person name="Fidel L."/>
            <person name="Ben-Dor S."/>
            <person name="Jung S."/>
        </authorList>
    </citation>
    <scope>NUCLEOTIDE SEQUENCE [LARGE SCALE GENOMIC DNA]</scope>
    <source>
        <strain evidence="3">Y27499</strain>
    </source>
</reference>
<dbReference type="PANTHER" id="PTHR11158">
    <property type="entry name" value="MSF1/PX19 RELATED"/>
    <property type="match status" value="1"/>
</dbReference>
<organism evidence="2 3">
    <name type="scientific">Arxiozyma heterogenica</name>
    <dbReference type="NCBI Taxonomy" id="278026"/>
    <lineage>
        <taxon>Eukaryota</taxon>
        <taxon>Fungi</taxon>
        <taxon>Dikarya</taxon>
        <taxon>Ascomycota</taxon>
        <taxon>Saccharomycotina</taxon>
        <taxon>Saccharomycetes</taxon>
        <taxon>Saccharomycetales</taxon>
        <taxon>Saccharomycetaceae</taxon>
        <taxon>Arxiozyma</taxon>
    </lineage>
</organism>
<evidence type="ECO:0000259" key="1">
    <source>
        <dbReference type="PROSITE" id="PS50904"/>
    </source>
</evidence>
<dbReference type="InterPro" id="IPR037365">
    <property type="entry name" value="Slowmo/Ups"/>
</dbReference>
<feature type="domain" description="PRELI/MSF1" evidence="1">
    <location>
        <begin position="1"/>
        <end position="176"/>
    </location>
</feature>
<dbReference type="InterPro" id="IPR006797">
    <property type="entry name" value="PRELI/MSF1_dom"/>
</dbReference>
<dbReference type="Proteomes" id="UP001306508">
    <property type="component" value="Unassembled WGS sequence"/>
</dbReference>
<evidence type="ECO:0000313" key="2">
    <source>
        <dbReference type="EMBL" id="KAK5779671.1"/>
    </source>
</evidence>
<dbReference type="AlphaFoldDB" id="A0AAN7ZXR6"/>
<evidence type="ECO:0000313" key="3">
    <source>
        <dbReference type="Proteomes" id="UP001306508"/>
    </source>
</evidence>
<dbReference type="GO" id="GO:0005758">
    <property type="term" value="C:mitochondrial intermembrane space"/>
    <property type="evidence" value="ECO:0007669"/>
    <property type="project" value="InterPro"/>
</dbReference>
<gene>
    <name evidence="2" type="ORF">RI543_002790</name>
</gene>
<dbReference type="EMBL" id="JAWIZZ010000046">
    <property type="protein sequence ID" value="KAK5779671.1"/>
    <property type="molecule type" value="Genomic_DNA"/>
</dbReference>
<keyword evidence="3" id="KW-1185">Reference proteome</keyword>
<accession>A0AAN7ZXR6</accession>
<dbReference type="Pfam" id="PF04707">
    <property type="entry name" value="PRELI"/>
    <property type="match status" value="1"/>
</dbReference>
<name>A0AAN7ZXR6_9SACH</name>
<sequence length="223" mass="26129">MKLFTNTSEFDYPWERVTAANWNKYPNEVSTHVIAVDVLKREVKDNGNVLVTERLITVQQGVPRWIMTLIGCKDNKSYVREISTINLRERSLKMRSCNLSYVNILRVFESVDYIPDPVAPHEKTIFKQEARITAYGTFSRICDSMEEFSIKRFCDNAQKGKIGFEKVLKMFNDTTDEISTTIVNKYNETVDDIKRYNMFQDIERKCTILSDYYDIFNDAFARS</sequence>
<dbReference type="PROSITE" id="PS50904">
    <property type="entry name" value="PRELI_MSF1"/>
    <property type="match status" value="1"/>
</dbReference>
<proteinExistence type="predicted"/>
<protein>
    <recommendedName>
        <fullName evidence="1">PRELI/MSF1 domain-containing protein</fullName>
    </recommendedName>
</protein>